<organism evidence="1 2">
    <name type="scientific">Vespula pensylvanica</name>
    <name type="common">Western yellow jacket</name>
    <name type="synonym">Wasp</name>
    <dbReference type="NCBI Taxonomy" id="30213"/>
    <lineage>
        <taxon>Eukaryota</taxon>
        <taxon>Metazoa</taxon>
        <taxon>Ecdysozoa</taxon>
        <taxon>Arthropoda</taxon>
        <taxon>Hexapoda</taxon>
        <taxon>Insecta</taxon>
        <taxon>Pterygota</taxon>
        <taxon>Neoptera</taxon>
        <taxon>Endopterygota</taxon>
        <taxon>Hymenoptera</taxon>
        <taxon>Apocrita</taxon>
        <taxon>Aculeata</taxon>
        <taxon>Vespoidea</taxon>
        <taxon>Vespidae</taxon>
        <taxon>Vespinae</taxon>
        <taxon>Vespula</taxon>
    </lineage>
</organism>
<accession>A0A834PBZ2</accession>
<sequence>MEAKFVANSINRSVFESSLRSAYSRSLELAVVRSHTNSKRLLSDTQLLEHNQTTNVYLILIGSTSVVLRLSKVSSDTCDFGRPLGRRNGVMSASGLTAGIDNVTEGYTGRIVMGSHFILPKKGGYLPENGLVKDYFRVWTFCTYASHPDCWLCEDGFKVAGLLR</sequence>
<comment type="caution">
    <text evidence="1">The sequence shown here is derived from an EMBL/GenBank/DDBJ whole genome shotgun (WGS) entry which is preliminary data.</text>
</comment>
<evidence type="ECO:0000313" key="2">
    <source>
        <dbReference type="Proteomes" id="UP000600918"/>
    </source>
</evidence>
<keyword evidence="2" id="KW-1185">Reference proteome</keyword>
<name>A0A834PBZ2_VESPE</name>
<reference evidence="1" key="1">
    <citation type="journal article" date="2020" name="G3 (Bethesda)">
        <title>High-Quality Assemblies for Three Invasive Social Wasps from the &lt;i&gt;Vespula&lt;/i&gt; Genus.</title>
        <authorList>
            <person name="Harrop T.W.R."/>
            <person name="Guhlin J."/>
            <person name="McLaughlin G.M."/>
            <person name="Permina E."/>
            <person name="Stockwell P."/>
            <person name="Gilligan J."/>
            <person name="Le Lec M.F."/>
            <person name="Gruber M.A.M."/>
            <person name="Quinn O."/>
            <person name="Lovegrove M."/>
            <person name="Duncan E.J."/>
            <person name="Remnant E.J."/>
            <person name="Van Eeckhoven J."/>
            <person name="Graham B."/>
            <person name="Knapp R.A."/>
            <person name="Langford K.W."/>
            <person name="Kronenberg Z."/>
            <person name="Press M.O."/>
            <person name="Eacker S.M."/>
            <person name="Wilson-Rankin E.E."/>
            <person name="Purcell J."/>
            <person name="Lester P.J."/>
            <person name="Dearden P.K."/>
        </authorList>
    </citation>
    <scope>NUCLEOTIDE SEQUENCE</scope>
    <source>
        <strain evidence="1">Volc-1</strain>
    </source>
</reference>
<evidence type="ECO:0000313" key="1">
    <source>
        <dbReference type="EMBL" id="KAF7435281.1"/>
    </source>
</evidence>
<protein>
    <submittedName>
        <fullName evidence="1">Uncharacterized protein</fullName>
    </submittedName>
</protein>
<dbReference type="EMBL" id="JACSDY010000002">
    <property type="protein sequence ID" value="KAF7435281.1"/>
    <property type="molecule type" value="Genomic_DNA"/>
</dbReference>
<dbReference type="AlphaFoldDB" id="A0A834PBZ2"/>
<dbReference type="Proteomes" id="UP000600918">
    <property type="component" value="Unassembled WGS sequence"/>
</dbReference>
<gene>
    <name evidence="1" type="ORF">H0235_003472</name>
</gene>
<proteinExistence type="predicted"/>